<dbReference type="InterPro" id="IPR008769">
    <property type="entry name" value="PhaF_PhaI"/>
</dbReference>
<dbReference type="NCBIfam" id="TIGR01837">
    <property type="entry name" value="PHA_granule_1"/>
    <property type="match status" value="1"/>
</dbReference>
<feature type="region of interest" description="Disordered" evidence="1">
    <location>
        <begin position="137"/>
        <end position="159"/>
    </location>
</feature>
<name>A0A178M7X4_9CHLR</name>
<sequence>MTTVEEIEVNVRQIDETPPPVNPSVQIFEVVRKLMLAGIGAFALSREEAEAFLNRLVERGELAQKDAQKLFEEAAERFRKTAMPQTDQVQANLNNLTAQVETSFEQFLNRLNIPSKRDIDELSAKIAQLAARVEELRRAQEAPARSRTRSEAKEEHSEK</sequence>
<comment type="caution">
    <text evidence="2">The sequence shown here is derived from an EMBL/GenBank/DDBJ whole genome shotgun (WGS) entry which is preliminary data.</text>
</comment>
<dbReference type="EMBL" id="LWQS01000071">
    <property type="protein sequence ID" value="OAN44135.1"/>
    <property type="molecule type" value="Genomic_DNA"/>
</dbReference>
<accession>A0A178M7X4</accession>
<gene>
    <name evidence="2" type="ORF">A6A03_03025</name>
</gene>
<proteinExistence type="predicted"/>
<dbReference type="RefSeq" id="WP_066789643.1">
    <property type="nucleotide sequence ID" value="NZ_LWQS01000071.1"/>
</dbReference>
<protein>
    <submittedName>
        <fullName evidence="2">Poly(Hydroxyalkanoate) granule-associated protein</fullName>
    </submittedName>
</protein>
<evidence type="ECO:0000313" key="3">
    <source>
        <dbReference type="Proteomes" id="UP000078287"/>
    </source>
</evidence>
<keyword evidence="3" id="KW-1185">Reference proteome</keyword>
<dbReference type="AlphaFoldDB" id="A0A178M7X4"/>
<evidence type="ECO:0000256" key="1">
    <source>
        <dbReference type="SAM" id="MobiDB-lite"/>
    </source>
</evidence>
<organism evidence="2 3">
    <name type="scientific">Chloroflexus islandicus</name>
    <dbReference type="NCBI Taxonomy" id="1707952"/>
    <lineage>
        <taxon>Bacteria</taxon>
        <taxon>Bacillati</taxon>
        <taxon>Chloroflexota</taxon>
        <taxon>Chloroflexia</taxon>
        <taxon>Chloroflexales</taxon>
        <taxon>Chloroflexineae</taxon>
        <taxon>Chloroflexaceae</taxon>
        <taxon>Chloroflexus</taxon>
    </lineage>
</organism>
<dbReference type="STRING" id="1707952.A6A03_03025"/>
<reference evidence="2 3" key="1">
    <citation type="submission" date="2016-04" db="EMBL/GenBank/DDBJ databases">
        <title>Chloroflexus islandicus sp. nov., a thermophilic filamentous anoxygenic phototrophic bacterium from geyser Strokkur (Iceland).</title>
        <authorList>
            <person name="Gaisin V.A."/>
            <person name="Kalashnikov A.M."/>
            <person name="Sukhacheva M.V."/>
            <person name="Grouzdev D.S."/>
            <person name="Ivanov T.M."/>
            <person name="Kuznetsov B."/>
            <person name="Gorlenko V.M."/>
        </authorList>
    </citation>
    <scope>NUCLEOTIDE SEQUENCE [LARGE SCALE GENOMIC DNA]</scope>
    <source>
        <strain evidence="3">isl-2</strain>
    </source>
</reference>
<feature type="compositionally biased region" description="Basic and acidic residues" evidence="1">
    <location>
        <begin position="148"/>
        <end position="159"/>
    </location>
</feature>
<dbReference type="Pfam" id="PF05597">
    <property type="entry name" value="Phasin"/>
    <property type="match status" value="1"/>
</dbReference>
<evidence type="ECO:0000313" key="2">
    <source>
        <dbReference type="EMBL" id="OAN44135.1"/>
    </source>
</evidence>
<dbReference type="PANTHER" id="PTHR38664">
    <property type="entry name" value="SLR0058 PROTEIN"/>
    <property type="match status" value="1"/>
</dbReference>
<dbReference type="Proteomes" id="UP000078287">
    <property type="component" value="Unassembled WGS sequence"/>
</dbReference>
<dbReference type="PANTHER" id="PTHR38664:SF1">
    <property type="entry name" value="SLR0058 PROTEIN"/>
    <property type="match status" value="1"/>
</dbReference>
<dbReference type="OrthoDB" id="159832at2"/>